<feature type="non-terminal residue" evidence="2">
    <location>
        <position position="1"/>
    </location>
</feature>
<dbReference type="AlphaFoldDB" id="A0A371GMK9"/>
<protein>
    <submittedName>
        <fullName evidence="2">Uncharacterized protein</fullName>
    </submittedName>
</protein>
<dbReference type="Proteomes" id="UP000257109">
    <property type="component" value="Unassembled WGS sequence"/>
</dbReference>
<dbReference type="OrthoDB" id="1436751at2759"/>
<evidence type="ECO:0000313" key="2">
    <source>
        <dbReference type="EMBL" id="RDX91795.1"/>
    </source>
</evidence>
<feature type="region of interest" description="Disordered" evidence="1">
    <location>
        <begin position="271"/>
        <end position="308"/>
    </location>
</feature>
<reference evidence="2" key="1">
    <citation type="submission" date="2018-05" db="EMBL/GenBank/DDBJ databases">
        <title>Draft genome of Mucuna pruriens seed.</title>
        <authorList>
            <person name="Nnadi N.E."/>
            <person name="Vos R."/>
            <person name="Hasami M.H."/>
            <person name="Devisetty U.K."/>
            <person name="Aguiy J.C."/>
        </authorList>
    </citation>
    <scope>NUCLEOTIDE SEQUENCE [LARGE SCALE GENOMIC DNA]</scope>
    <source>
        <strain evidence="2">JCA_2017</strain>
    </source>
</reference>
<proteinExistence type="predicted"/>
<name>A0A371GMK9_MUCPR</name>
<comment type="caution">
    <text evidence="2">The sequence shown here is derived from an EMBL/GenBank/DDBJ whole genome shotgun (WGS) entry which is preliminary data.</text>
</comment>
<dbReference type="EMBL" id="QJKJ01005031">
    <property type="protein sequence ID" value="RDX91795.1"/>
    <property type="molecule type" value="Genomic_DNA"/>
</dbReference>
<keyword evidence="3" id="KW-1185">Reference proteome</keyword>
<organism evidence="2 3">
    <name type="scientific">Mucuna pruriens</name>
    <name type="common">Velvet bean</name>
    <name type="synonym">Dolichos pruriens</name>
    <dbReference type="NCBI Taxonomy" id="157652"/>
    <lineage>
        <taxon>Eukaryota</taxon>
        <taxon>Viridiplantae</taxon>
        <taxon>Streptophyta</taxon>
        <taxon>Embryophyta</taxon>
        <taxon>Tracheophyta</taxon>
        <taxon>Spermatophyta</taxon>
        <taxon>Magnoliopsida</taxon>
        <taxon>eudicotyledons</taxon>
        <taxon>Gunneridae</taxon>
        <taxon>Pentapetalae</taxon>
        <taxon>rosids</taxon>
        <taxon>fabids</taxon>
        <taxon>Fabales</taxon>
        <taxon>Fabaceae</taxon>
        <taxon>Papilionoideae</taxon>
        <taxon>50 kb inversion clade</taxon>
        <taxon>NPAAA clade</taxon>
        <taxon>indigoferoid/millettioid clade</taxon>
        <taxon>Phaseoleae</taxon>
        <taxon>Mucuna</taxon>
    </lineage>
</organism>
<sequence length="434" mass="47860">MKGESDFMYMYETILLDLEVSFPLDHFTVEVLRMIGIVPSQLHPNGVGKKVGWVSLALLPNTSLFTTYTTSYKGFKNHFLKITALGGVSFCYDRQPLPLYWKLPMRDQVTPKSQLSSEEKTVFQLLDELPRGMNCRELVALIGEDDPQEYMRSVLKKKGLDMDDLIRKAKGILPSKHASTQKESNIAEAVSVSSFAKKESANILAEKESMNPVAKKESMNPVAKKESTTPIAEKDSVIPTVEKELVLNVAEQELVPIVTEKLLVSLIADEGPIPTGESPTPEVSNKRKANTPITEEVPGKKGKGAMPLSLSPGQPKGMVVVTFGPKLPPGGLSCYTAPSGIKSLWGPEMNVQGMFLPQFIPQYDRGLLVAAGANNTFDMMAAYHVRSLTSLEVRRGLAKISEQIVVKEALNKKEFEKMAKAYADWQAENEQNKA</sequence>
<evidence type="ECO:0000313" key="3">
    <source>
        <dbReference type="Proteomes" id="UP000257109"/>
    </source>
</evidence>
<accession>A0A371GMK9</accession>
<evidence type="ECO:0000256" key="1">
    <source>
        <dbReference type="SAM" id="MobiDB-lite"/>
    </source>
</evidence>
<gene>
    <name evidence="2" type="ORF">CR513_26167</name>
</gene>